<organism evidence="2">
    <name type="scientific">marine metagenome</name>
    <dbReference type="NCBI Taxonomy" id="408172"/>
    <lineage>
        <taxon>unclassified sequences</taxon>
        <taxon>metagenomes</taxon>
        <taxon>ecological metagenomes</taxon>
    </lineage>
</organism>
<accession>A0A382JRI3</accession>
<name>A0A382JRI3_9ZZZZ</name>
<reference evidence="2" key="1">
    <citation type="submission" date="2018-05" db="EMBL/GenBank/DDBJ databases">
        <authorList>
            <person name="Lanie J.A."/>
            <person name="Ng W.-L."/>
            <person name="Kazmierczak K.M."/>
            <person name="Andrzejewski T.M."/>
            <person name="Davidsen T.M."/>
            <person name="Wayne K.J."/>
            <person name="Tettelin H."/>
            <person name="Glass J.I."/>
            <person name="Rusch D."/>
            <person name="Podicherti R."/>
            <person name="Tsui H.-C.T."/>
            <person name="Winkler M.E."/>
        </authorList>
    </citation>
    <scope>NUCLEOTIDE SEQUENCE</scope>
</reference>
<proteinExistence type="predicted"/>
<sequence length="186" mass="20651">GCRIDPVRPWHRPHPIHVSLEFFNPVGLTETLHGALDQLIERALSRPARRGRSVAGVRMGAHLEGGGSWFVETVLREPTSNRKRISASLRAKMAISPPPKAVETLLLELTHFGVPSTQTGLFDRKEESGRAAGGHELSQGEVPPSLHDAVKELKLRLGHSPLYRVVEVNPWSRIPERRHALLSFDP</sequence>
<evidence type="ECO:0008006" key="3">
    <source>
        <dbReference type="Google" id="ProtNLM"/>
    </source>
</evidence>
<gene>
    <name evidence="2" type="ORF">METZ01_LOCUS267292</name>
</gene>
<evidence type="ECO:0000256" key="1">
    <source>
        <dbReference type="SAM" id="MobiDB-lite"/>
    </source>
</evidence>
<protein>
    <recommendedName>
        <fullName evidence="3">DNA polymerase Y-family little finger domain-containing protein</fullName>
    </recommendedName>
</protein>
<feature type="non-terminal residue" evidence="2">
    <location>
        <position position="1"/>
    </location>
</feature>
<dbReference type="AlphaFoldDB" id="A0A382JRI3"/>
<evidence type="ECO:0000313" key="2">
    <source>
        <dbReference type="EMBL" id="SVC14438.1"/>
    </source>
</evidence>
<feature type="region of interest" description="Disordered" evidence="1">
    <location>
        <begin position="118"/>
        <end position="145"/>
    </location>
</feature>
<dbReference type="EMBL" id="UINC01075848">
    <property type="protein sequence ID" value="SVC14438.1"/>
    <property type="molecule type" value="Genomic_DNA"/>
</dbReference>